<dbReference type="InterPro" id="IPR002872">
    <property type="entry name" value="Proline_DH_dom"/>
</dbReference>
<dbReference type="Gene3D" id="3.20.20.220">
    <property type="match status" value="1"/>
</dbReference>
<dbReference type="InterPro" id="IPR022755">
    <property type="entry name" value="Znf_C2H2_jaz"/>
</dbReference>
<dbReference type="Pfam" id="PF01619">
    <property type="entry name" value="Pro_dh"/>
    <property type="match status" value="1"/>
</dbReference>
<organism evidence="14 15">
    <name type="scientific">Adineta steineri</name>
    <dbReference type="NCBI Taxonomy" id="433720"/>
    <lineage>
        <taxon>Eukaryota</taxon>
        <taxon>Metazoa</taxon>
        <taxon>Spiralia</taxon>
        <taxon>Gnathifera</taxon>
        <taxon>Rotifera</taxon>
        <taxon>Eurotatoria</taxon>
        <taxon>Bdelloidea</taxon>
        <taxon>Adinetida</taxon>
        <taxon>Adinetidae</taxon>
        <taxon>Adineta</taxon>
    </lineage>
</organism>
<feature type="compositionally biased region" description="Polar residues" evidence="12">
    <location>
        <begin position="106"/>
        <end position="122"/>
    </location>
</feature>
<name>A0A819LCF1_9BILA</name>
<evidence type="ECO:0000256" key="1">
    <source>
        <dbReference type="ARBA" id="ARBA00004739"/>
    </source>
</evidence>
<evidence type="ECO:0000256" key="10">
    <source>
        <dbReference type="ARBA" id="ARBA00041725"/>
    </source>
</evidence>
<dbReference type="GO" id="GO:0010133">
    <property type="term" value="P:L-proline catabolic process to L-glutamate"/>
    <property type="evidence" value="ECO:0007669"/>
    <property type="project" value="TreeGrafter"/>
</dbReference>
<dbReference type="GO" id="GO:0003676">
    <property type="term" value="F:nucleic acid binding"/>
    <property type="evidence" value="ECO:0007669"/>
    <property type="project" value="InterPro"/>
</dbReference>
<comment type="caution">
    <text evidence="14">The sequence shown here is derived from an EMBL/GenBank/DDBJ whole genome shotgun (WGS) entry which is preliminary data.</text>
</comment>
<evidence type="ECO:0000256" key="7">
    <source>
        <dbReference type="ARBA" id="ARBA00023002"/>
    </source>
</evidence>
<sequence length="889" mass="102885">MSSTSPYTCITCHVAFNNGELQRAHYKTDWHRYNLKRKVADLGPITANDFAEKVEVIQQQQQRSEKNLDVNNRTSLTCKDCGKAFTSENGLLNHMKSKKHIETVTKNANLPVKNQYQKSPVDTSKELNNEVQMEEVEDEDEEGDDNDDDDDWNDMDDGATVTNASVLEGETQVLGTPLRLEECLFCPVKSSNLEENLSHMAHAHSFFLPDVEYIKDLPGLIEYLDEKVGIFHVCLWCNKKSFHDVLSVQRHMTAKGHCKILFDENPNAAWEYVDFYDYSSTHPDSNEKNLDEEIDGNLLDTTGFELVLPSGKTVGHRTLVRYYRQSLTNRNNEKSLDVVQRIKDKYRALGWSGPGTTGEVFQRKVRDLKYMQQWKWIISNDKHVGMILFLYIKRLRPSASVICSSRTTQLFTKQIYAQSTSTSATNKNEKIDYPLLDTKFNQYKIAYRYRRSIELLRGYFVYRLFSINFLVNNQTQIAKWGQRILGTRLFNSALKLTAFGHFVGGETPREITPVIKRLQRYGVRPILDYSVESDDAETSSTSLDQHNRMHDHNANQFIECIKTSHDVCGPNNLIAIKVTALIRPLVLKKFNTFLKSIENRSILPSIFELMNKKQKNENMIESFQQSIKSQNVVSKNISLTYEELTEIYNLLIRLNNIAQASVEQKIPIMVDAEQSYFQIAINYLATELQRYYNKNDKPFIYGTYQCYLKETSNFLERDLIQAEKHNYIFAAKLVRGAYMDQERRLAQERGYEDPINPSFEATSKMYHACLDQVLQSITKRDLGQVRIMVASHNEDTIRYAIQKMKDNNIRRGSSLVSFASLYGMSDYVAFALANSGYKTYKYLPYGPIESLQPYLFRRAQENRAVFEKADKDRRLHLKALKDRVLHLKI</sequence>
<evidence type="ECO:0000256" key="12">
    <source>
        <dbReference type="SAM" id="MobiDB-lite"/>
    </source>
</evidence>
<evidence type="ECO:0000256" key="2">
    <source>
        <dbReference type="ARBA" id="ARBA00005869"/>
    </source>
</evidence>
<dbReference type="Pfam" id="PF12171">
    <property type="entry name" value="zf-C2H2_jaz"/>
    <property type="match status" value="1"/>
</dbReference>
<dbReference type="GO" id="GO:0004657">
    <property type="term" value="F:proline dehydrogenase activity"/>
    <property type="evidence" value="ECO:0007669"/>
    <property type="project" value="UniProtKB-EC"/>
</dbReference>
<dbReference type="InterPro" id="IPR041661">
    <property type="entry name" value="ZN622/Rei1/Reh1_Znf-C2H2"/>
</dbReference>
<feature type="region of interest" description="Disordered" evidence="12">
    <location>
        <begin position="106"/>
        <end position="159"/>
    </location>
</feature>
<evidence type="ECO:0000313" key="15">
    <source>
        <dbReference type="Proteomes" id="UP000663844"/>
    </source>
</evidence>
<evidence type="ECO:0000256" key="5">
    <source>
        <dbReference type="ARBA" id="ARBA00022771"/>
    </source>
</evidence>
<feature type="domain" description="C2H2-type" evidence="13">
    <location>
        <begin position="76"/>
        <end position="100"/>
    </location>
</feature>
<keyword evidence="6" id="KW-0862">Zinc</keyword>
<dbReference type="InterPro" id="IPR003604">
    <property type="entry name" value="Matrin/U1-like-C_Znf_C2H2"/>
</dbReference>
<evidence type="ECO:0000256" key="8">
    <source>
        <dbReference type="ARBA" id="ARBA00023062"/>
    </source>
</evidence>
<dbReference type="SMART" id="SM00451">
    <property type="entry name" value="ZnF_U1"/>
    <property type="match status" value="2"/>
</dbReference>
<dbReference type="InterPro" id="IPR029041">
    <property type="entry name" value="FAD-linked_oxidoreductase-like"/>
</dbReference>
<evidence type="ECO:0000256" key="3">
    <source>
        <dbReference type="ARBA" id="ARBA00012695"/>
    </source>
</evidence>
<dbReference type="GO" id="GO:0005739">
    <property type="term" value="C:mitochondrion"/>
    <property type="evidence" value="ECO:0007669"/>
    <property type="project" value="TreeGrafter"/>
</dbReference>
<dbReference type="PANTHER" id="PTHR13914:SF0">
    <property type="entry name" value="PROLINE DEHYDROGENASE 1, MITOCHONDRIAL"/>
    <property type="match status" value="1"/>
</dbReference>
<proteinExistence type="inferred from homology"/>
<gene>
    <name evidence="14" type="ORF">OXD698_LOCUS27132</name>
</gene>
<keyword evidence="8" id="KW-0642">Proline metabolism</keyword>
<dbReference type="PROSITE" id="PS50157">
    <property type="entry name" value="ZINC_FINGER_C2H2_2"/>
    <property type="match status" value="1"/>
</dbReference>
<dbReference type="SUPFAM" id="SSF51730">
    <property type="entry name" value="FAD-linked oxidoreductase"/>
    <property type="match status" value="1"/>
</dbReference>
<dbReference type="GO" id="GO:0071949">
    <property type="term" value="F:FAD binding"/>
    <property type="evidence" value="ECO:0007669"/>
    <property type="project" value="TreeGrafter"/>
</dbReference>
<dbReference type="Pfam" id="PF12756">
    <property type="entry name" value="zf-C2H2_2"/>
    <property type="match status" value="1"/>
</dbReference>
<accession>A0A819LCF1</accession>
<dbReference type="PROSITE" id="PS00028">
    <property type="entry name" value="ZINC_FINGER_C2H2_1"/>
    <property type="match status" value="2"/>
</dbReference>
<dbReference type="EMBL" id="CAJOAZ010002779">
    <property type="protein sequence ID" value="CAF3958946.1"/>
    <property type="molecule type" value="Genomic_DNA"/>
</dbReference>
<dbReference type="InterPro" id="IPR015659">
    <property type="entry name" value="Proline_oxidase"/>
</dbReference>
<evidence type="ECO:0000256" key="11">
    <source>
        <dbReference type="PROSITE-ProRule" id="PRU00042"/>
    </source>
</evidence>
<dbReference type="Proteomes" id="UP000663844">
    <property type="component" value="Unassembled WGS sequence"/>
</dbReference>
<evidence type="ECO:0000313" key="14">
    <source>
        <dbReference type="EMBL" id="CAF3958946.1"/>
    </source>
</evidence>
<dbReference type="Gene3D" id="3.30.160.60">
    <property type="entry name" value="Classic Zinc Finger"/>
    <property type="match status" value="1"/>
</dbReference>
<evidence type="ECO:0000256" key="9">
    <source>
        <dbReference type="ARBA" id="ARBA00041059"/>
    </source>
</evidence>
<evidence type="ECO:0000256" key="4">
    <source>
        <dbReference type="ARBA" id="ARBA00022723"/>
    </source>
</evidence>
<comment type="pathway">
    <text evidence="1">Amino-acid degradation; L-proline degradation into L-glutamate; L-glutamate from L-proline: step 1/2.</text>
</comment>
<dbReference type="InterPro" id="IPR036236">
    <property type="entry name" value="Znf_C2H2_sf"/>
</dbReference>
<dbReference type="SMART" id="SM00355">
    <property type="entry name" value="ZnF_C2H2"/>
    <property type="match status" value="4"/>
</dbReference>
<protein>
    <recommendedName>
        <fullName evidence="9">Proline dehydrogenase 1, mitochondrial</fullName>
        <ecNumber evidence="3">1.5.5.2</ecNumber>
    </recommendedName>
    <alternativeName>
        <fullName evidence="10">Proline oxidase</fullName>
    </alternativeName>
</protein>
<evidence type="ECO:0000259" key="13">
    <source>
        <dbReference type="PROSITE" id="PS50157"/>
    </source>
</evidence>
<dbReference type="InterPro" id="IPR013087">
    <property type="entry name" value="Znf_C2H2_type"/>
</dbReference>
<dbReference type="GO" id="GO:0008270">
    <property type="term" value="F:zinc ion binding"/>
    <property type="evidence" value="ECO:0007669"/>
    <property type="project" value="UniProtKB-KW"/>
</dbReference>
<evidence type="ECO:0000256" key="6">
    <source>
        <dbReference type="ARBA" id="ARBA00022833"/>
    </source>
</evidence>
<feature type="compositionally biased region" description="Acidic residues" evidence="12">
    <location>
        <begin position="132"/>
        <end position="157"/>
    </location>
</feature>
<reference evidence="14" key="1">
    <citation type="submission" date="2021-02" db="EMBL/GenBank/DDBJ databases">
        <authorList>
            <person name="Nowell W R."/>
        </authorList>
    </citation>
    <scope>NUCLEOTIDE SEQUENCE</scope>
</reference>
<keyword evidence="4" id="KW-0479">Metal-binding</keyword>
<keyword evidence="7" id="KW-0560">Oxidoreductase</keyword>
<comment type="similarity">
    <text evidence="2">Belongs to the proline oxidase family.</text>
</comment>
<dbReference type="PANTHER" id="PTHR13914">
    <property type="entry name" value="PROLINE OXIDASE"/>
    <property type="match status" value="1"/>
</dbReference>
<dbReference type="AlphaFoldDB" id="A0A819LCF1"/>
<keyword evidence="5 11" id="KW-0863">Zinc-finger</keyword>
<dbReference type="EC" id="1.5.5.2" evidence="3"/>
<dbReference type="SUPFAM" id="SSF57667">
    <property type="entry name" value="beta-beta-alpha zinc fingers"/>
    <property type="match status" value="2"/>
</dbReference>